<dbReference type="Gene3D" id="3.40.50.300">
    <property type="entry name" value="P-loop containing nucleotide triphosphate hydrolases"/>
    <property type="match status" value="1"/>
</dbReference>
<dbReference type="PANTHER" id="PTHR45786:SF66">
    <property type="entry name" value="HOOK MOTIF PROTEIN, PUTATIVE-RELATED"/>
    <property type="match status" value="1"/>
</dbReference>
<comment type="cofactor">
    <cofactor evidence="1">
        <name>Mg(2+)</name>
        <dbReference type="ChEBI" id="CHEBI:18420"/>
    </cofactor>
</comment>
<dbReference type="InterPro" id="IPR010285">
    <property type="entry name" value="DNA_helicase_pif1-like_DEAD"/>
</dbReference>
<dbReference type="Pfam" id="PF05970">
    <property type="entry name" value="PIF1"/>
    <property type="match status" value="1"/>
</dbReference>
<evidence type="ECO:0000313" key="4">
    <source>
        <dbReference type="EnsemblPlants" id="Bo7g092650.1"/>
    </source>
</evidence>
<dbReference type="GO" id="GO:0006281">
    <property type="term" value="P:DNA repair"/>
    <property type="evidence" value="ECO:0007669"/>
    <property type="project" value="UniProtKB-KW"/>
</dbReference>
<keyword evidence="5" id="KW-1185">Reference proteome</keyword>
<dbReference type="InterPro" id="IPR025476">
    <property type="entry name" value="Helitron_helicase-like"/>
</dbReference>
<evidence type="ECO:0000259" key="3">
    <source>
        <dbReference type="Pfam" id="PF14214"/>
    </source>
</evidence>
<dbReference type="Proteomes" id="UP000032141">
    <property type="component" value="Chromosome C7"/>
</dbReference>
<dbReference type="eggNOG" id="KOG0987">
    <property type="taxonomic scope" value="Eukaryota"/>
</dbReference>
<dbReference type="OMA" id="NPRENWI"/>
<proteinExistence type="inferred from homology"/>
<keyword evidence="1" id="KW-0233">DNA recombination</keyword>
<dbReference type="GO" id="GO:0000723">
    <property type="term" value="P:telomere maintenance"/>
    <property type="evidence" value="ECO:0007669"/>
    <property type="project" value="InterPro"/>
</dbReference>
<keyword evidence="1" id="KW-0067">ATP-binding</keyword>
<dbReference type="Gramene" id="Bo7g092650.1">
    <property type="protein sequence ID" value="Bo7g092650.1"/>
    <property type="gene ID" value="Bo7g092650"/>
</dbReference>
<evidence type="ECO:0000259" key="2">
    <source>
        <dbReference type="Pfam" id="PF05970"/>
    </source>
</evidence>
<keyword evidence="1" id="KW-0227">DNA damage</keyword>
<keyword evidence="1" id="KW-0234">DNA repair</keyword>
<dbReference type="EC" id="5.6.2.3" evidence="1"/>
<name>A0A0D3DC63_BRAOL</name>
<comment type="catalytic activity">
    <reaction evidence="1">
        <text>ATP + H2O = ADP + phosphate + H(+)</text>
        <dbReference type="Rhea" id="RHEA:13065"/>
        <dbReference type="ChEBI" id="CHEBI:15377"/>
        <dbReference type="ChEBI" id="CHEBI:15378"/>
        <dbReference type="ChEBI" id="CHEBI:30616"/>
        <dbReference type="ChEBI" id="CHEBI:43474"/>
        <dbReference type="ChEBI" id="CHEBI:456216"/>
        <dbReference type="EC" id="5.6.2.3"/>
    </reaction>
</comment>
<dbReference type="EnsemblPlants" id="Bo7g092650.1">
    <property type="protein sequence ID" value="Bo7g092650.1"/>
    <property type="gene ID" value="Bo7g092650"/>
</dbReference>
<feature type="domain" description="Helitron helicase-like" evidence="3">
    <location>
        <begin position="184"/>
        <end position="288"/>
    </location>
</feature>
<protein>
    <recommendedName>
        <fullName evidence="1">ATP-dependent DNA helicase</fullName>
        <ecNumber evidence="1">5.6.2.3</ecNumber>
    </recommendedName>
</protein>
<reference evidence="4" key="2">
    <citation type="submission" date="2015-03" db="UniProtKB">
        <authorList>
            <consortium name="EnsemblPlants"/>
        </authorList>
    </citation>
    <scope>IDENTIFICATION</scope>
</reference>
<dbReference type="InterPro" id="IPR027417">
    <property type="entry name" value="P-loop_NTPase"/>
</dbReference>
<dbReference type="GO" id="GO:0043139">
    <property type="term" value="F:5'-3' DNA helicase activity"/>
    <property type="evidence" value="ECO:0007669"/>
    <property type="project" value="UniProtKB-EC"/>
</dbReference>
<evidence type="ECO:0000313" key="5">
    <source>
        <dbReference type="Proteomes" id="UP000032141"/>
    </source>
</evidence>
<comment type="similarity">
    <text evidence="1">Belongs to the helicase family.</text>
</comment>
<reference evidence="4 5" key="1">
    <citation type="journal article" date="2014" name="Genome Biol.">
        <title>Transcriptome and methylome profiling reveals relics of genome dominance in the mesopolyploid Brassica oleracea.</title>
        <authorList>
            <person name="Parkin I.A."/>
            <person name="Koh C."/>
            <person name="Tang H."/>
            <person name="Robinson S.J."/>
            <person name="Kagale S."/>
            <person name="Clarke W.E."/>
            <person name="Town C.D."/>
            <person name="Nixon J."/>
            <person name="Krishnakumar V."/>
            <person name="Bidwell S.L."/>
            <person name="Denoeud F."/>
            <person name="Belcram H."/>
            <person name="Links M.G."/>
            <person name="Just J."/>
            <person name="Clarke C."/>
            <person name="Bender T."/>
            <person name="Huebert T."/>
            <person name="Mason A.S."/>
            <person name="Pires J.C."/>
            <person name="Barker G."/>
            <person name="Moore J."/>
            <person name="Walley P.G."/>
            <person name="Manoli S."/>
            <person name="Batley J."/>
            <person name="Edwards D."/>
            <person name="Nelson M.N."/>
            <person name="Wang X."/>
            <person name="Paterson A.H."/>
            <person name="King G."/>
            <person name="Bancroft I."/>
            <person name="Chalhoub B."/>
            <person name="Sharpe A.G."/>
        </authorList>
    </citation>
    <scope>NUCLEOTIDE SEQUENCE</scope>
    <source>
        <strain evidence="4 5">cv. TO1000</strain>
    </source>
</reference>
<keyword evidence="1" id="KW-0547">Nucleotide-binding</keyword>
<dbReference type="PANTHER" id="PTHR45786">
    <property type="entry name" value="DNA BINDING PROTEIN-LIKE"/>
    <property type="match status" value="1"/>
</dbReference>
<dbReference type="FunFam" id="3.40.50.300:FF:002884">
    <property type="entry name" value="ATP-dependent DNA helicase"/>
    <property type="match status" value="1"/>
</dbReference>
<feature type="domain" description="DNA helicase Pif1-like DEAD-box helicase" evidence="2">
    <location>
        <begin position="289"/>
        <end position="401"/>
    </location>
</feature>
<dbReference type="AlphaFoldDB" id="A0A0D3DC63"/>
<dbReference type="CDD" id="cd18809">
    <property type="entry name" value="SF1_C_RecD"/>
    <property type="match status" value="1"/>
</dbReference>
<dbReference type="SUPFAM" id="SSF52540">
    <property type="entry name" value="P-loop containing nucleoside triphosphate hydrolases"/>
    <property type="match status" value="2"/>
</dbReference>
<organism evidence="4 5">
    <name type="scientific">Brassica oleracea var. oleracea</name>
    <dbReference type="NCBI Taxonomy" id="109376"/>
    <lineage>
        <taxon>Eukaryota</taxon>
        <taxon>Viridiplantae</taxon>
        <taxon>Streptophyta</taxon>
        <taxon>Embryophyta</taxon>
        <taxon>Tracheophyta</taxon>
        <taxon>Spermatophyta</taxon>
        <taxon>Magnoliopsida</taxon>
        <taxon>eudicotyledons</taxon>
        <taxon>Gunneridae</taxon>
        <taxon>Pentapetalae</taxon>
        <taxon>rosids</taxon>
        <taxon>malvids</taxon>
        <taxon>Brassicales</taxon>
        <taxon>Brassicaceae</taxon>
        <taxon>Brassiceae</taxon>
        <taxon>Brassica</taxon>
    </lineage>
</organism>
<dbReference type="Pfam" id="PF14214">
    <property type="entry name" value="Helitron_like_N"/>
    <property type="match status" value="1"/>
</dbReference>
<dbReference type="HOGENOM" id="CLU_001324_12_2_1"/>
<sequence>MGGKVDTSINKGRGPPVFRLLGQNYHMIGSLLPLDDSRPKFQQLYIFDTVNENANKIAAFRDDIVEEIKIMLNESNPYAKILQTAKERFRDSLESMNVKLRLISGRSTDPNTYNMPPSSEVAALLVGDIDEEFEERDIVVETKSRDLARISELHPAYLPLQYPILFPYGEDGYHIDLHLKRTTTTSTNPRENWISQAQSKTLRADNYNNISDFASTGNKDSSMCGRKVVLPSTFVGGPRYMHEKYMDAMAVCSHFGYPDLFITFTCNPKWPEITRDVCAQEHQRLQSRLTSEQRDIYNTIMKAVTTNSGGVFFVNGFGGTGKTFLWKTLSTYIRSVGDIVLNVASSGMAALLLDGGRTAHSRFSIPLQLNECSTCSFTTNSEIAELLLKAKLIIWDEAPMLPFQFQRRQFPISLCFGMTINKSQGQSLSHVGIYLPKPVFAHGQLYVAVSRAKSRGGLKILIIDEEGKRAKKTTNVVFKEIFQNFRQE</sequence>
<dbReference type="GO" id="GO:0016887">
    <property type="term" value="F:ATP hydrolysis activity"/>
    <property type="evidence" value="ECO:0007669"/>
    <property type="project" value="RHEA"/>
</dbReference>
<keyword evidence="1" id="KW-0378">Hydrolase</keyword>
<dbReference type="GO" id="GO:0005524">
    <property type="term" value="F:ATP binding"/>
    <property type="evidence" value="ECO:0007669"/>
    <property type="project" value="UniProtKB-KW"/>
</dbReference>
<evidence type="ECO:0000256" key="1">
    <source>
        <dbReference type="RuleBase" id="RU363044"/>
    </source>
</evidence>
<keyword evidence="1" id="KW-0347">Helicase</keyword>
<accession>A0A0D3DC63</accession>
<dbReference type="GO" id="GO:0006310">
    <property type="term" value="P:DNA recombination"/>
    <property type="evidence" value="ECO:0007669"/>
    <property type="project" value="UniProtKB-KW"/>
</dbReference>